<dbReference type="EMBL" id="JBBNAG010000009">
    <property type="protein sequence ID" value="KAK9105249.1"/>
    <property type="molecule type" value="Genomic_DNA"/>
</dbReference>
<organism evidence="2 3">
    <name type="scientific">Stephania cephalantha</name>
    <dbReference type="NCBI Taxonomy" id="152367"/>
    <lineage>
        <taxon>Eukaryota</taxon>
        <taxon>Viridiplantae</taxon>
        <taxon>Streptophyta</taxon>
        <taxon>Embryophyta</taxon>
        <taxon>Tracheophyta</taxon>
        <taxon>Spermatophyta</taxon>
        <taxon>Magnoliopsida</taxon>
        <taxon>Ranunculales</taxon>
        <taxon>Menispermaceae</taxon>
        <taxon>Menispermoideae</taxon>
        <taxon>Cissampelideae</taxon>
        <taxon>Stephania</taxon>
    </lineage>
</organism>
<keyword evidence="1" id="KW-1133">Transmembrane helix</keyword>
<protein>
    <submittedName>
        <fullName evidence="2">Uncharacterized protein</fullName>
    </submittedName>
</protein>
<dbReference type="Proteomes" id="UP001419268">
    <property type="component" value="Unassembled WGS sequence"/>
</dbReference>
<reference evidence="2 3" key="1">
    <citation type="submission" date="2024-01" db="EMBL/GenBank/DDBJ databases">
        <title>Genome assemblies of Stephania.</title>
        <authorList>
            <person name="Yang L."/>
        </authorList>
    </citation>
    <scope>NUCLEOTIDE SEQUENCE [LARGE SCALE GENOMIC DNA]</scope>
    <source>
        <strain evidence="2">JXDWG</strain>
        <tissue evidence="2">Leaf</tissue>
    </source>
</reference>
<sequence length="53" mass="6068">MKAFRLFVTYSVPFSLSVVVGTVVVVCMNLMAVVEEAKEKEEVAHKRNGRRRR</sequence>
<evidence type="ECO:0000313" key="2">
    <source>
        <dbReference type="EMBL" id="KAK9105249.1"/>
    </source>
</evidence>
<keyword evidence="3" id="KW-1185">Reference proteome</keyword>
<dbReference type="AlphaFoldDB" id="A0AAP0FG66"/>
<feature type="transmembrane region" description="Helical" evidence="1">
    <location>
        <begin position="12"/>
        <end position="34"/>
    </location>
</feature>
<evidence type="ECO:0000313" key="3">
    <source>
        <dbReference type="Proteomes" id="UP001419268"/>
    </source>
</evidence>
<keyword evidence="1" id="KW-0472">Membrane</keyword>
<keyword evidence="1" id="KW-0812">Transmembrane</keyword>
<evidence type="ECO:0000256" key="1">
    <source>
        <dbReference type="SAM" id="Phobius"/>
    </source>
</evidence>
<comment type="caution">
    <text evidence="2">The sequence shown here is derived from an EMBL/GenBank/DDBJ whole genome shotgun (WGS) entry which is preliminary data.</text>
</comment>
<proteinExistence type="predicted"/>
<gene>
    <name evidence="2" type="ORF">Scep_022093</name>
</gene>
<accession>A0AAP0FG66</accession>
<name>A0AAP0FG66_9MAGN</name>